<organism evidence="2 3">
    <name type="scientific">Allorhodopirellula heiligendammensis</name>
    <dbReference type="NCBI Taxonomy" id="2714739"/>
    <lineage>
        <taxon>Bacteria</taxon>
        <taxon>Pseudomonadati</taxon>
        <taxon>Planctomycetota</taxon>
        <taxon>Planctomycetia</taxon>
        <taxon>Pirellulales</taxon>
        <taxon>Pirellulaceae</taxon>
        <taxon>Allorhodopirellula</taxon>
    </lineage>
</organism>
<dbReference type="EMBL" id="SJPU01000003">
    <property type="protein sequence ID" value="TWU10735.1"/>
    <property type="molecule type" value="Genomic_DNA"/>
</dbReference>
<sequence length="424" mass="45952">MGKSFHHSRFPAEFIMRFFRCYLAIVLSMGGCVFAWTDARAQSQSTVGNQTQHVLLNNDQVLCGNVYRQGASVIVRRGNEAELTLRTAQVIAVADTLPELYQARIEAQRRRSSATLGERISDVRWCIDNGMPAHATEALMSVYAVAPNHPVAIQLEGRLRRLLEQPSPSETSMVAPAGFHSDPGSKHAVQNMGYAEAEAMSVVAPLDATPLVHASSAPAALHEFTSKIQPILLSRCSQCHHQQSGVTTNWNLDLPPGGAMRMTQRGSLANLNATRPLCNPAHPQQSKLYLHAITAHGGKPTAKPPIAEHEANLARTLANWIASLELESQQSEGVPAASHVAPASFATRVEPNFPPLNPINPADVATSLASPAPTPAMAGQQSDQGAVHDSANQVRPLRLPTVDNPNDVEQFNRETRLRRRLGLH</sequence>
<protein>
    <recommendedName>
        <fullName evidence="4">Cytochrome c domain-containing protein</fullName>
    </recommendedName>
</protein>
<dbReference type="Proteomes" id="UP000319908">
    <property type="component" value="Unassembled WGS sequence"/>
</dbReference>
<feature type="region of interest" description="Disordered" evidence="1">
    <location>
        <begin position="352"/>
        <end position="424"/>
    </location>
</feature>
<name>A0A5C6BEY0_9BACT</name>
<keyword evidence="3" id="KW-1185">Reference proteome</keyword>
<dbReference type="AlphaFoldDB" id="A0A5C6BEY0"/>
<comment type="caution">
    <text evidence="2">The sequence shown here is derived from an EMBL/GenBank/DDBJ whole genome shotgun (WGS) entry which is preliminary data.</text>
</comment>
<dbReference type="PROSITE" id="PS51257">
    <property type="entry name" value="PROKAR_LIPOPROTEIN"/>
    <property type="match status" value="1"/>
</dbReference>
<evidence type="ECO:0000313" key="2">
    <source>
        <dbReference type="EMBL" id="TWU10735.1"/>
    </source>
</evidence>
<reference evidence="2 3" key="1">
    <citation type="journal article" date="2020" name="Antonie Van Leeuwenhoek">
        <title>Rhodopirellula heiligendammensis sp. nov., Rhodopirellula pilleata sp. nov., and Rhodopirellula solitaria sp. nov. isolated from natural or artificial marine surfaces in Northern Germany and California, USA, and emended description of the genus Rhodopirellula.</title>
        <authorList>
            <person name="Kallscheuer N."/>
            <person name="Wiegand S."/>
            <person name="Jogler M."/>
            <person name="Boedeker C."/>
            <person name="Peeters S.H."/>
            <person name="Rast P."/>
            <person name="Heuer A."/>
            <person name="Jetten M.S.M."/>
            <person name="Rohde M."/>
            <person name="Jogler C."/>
        </authorList>
    </citation>
    <scope>NUCLEOTIDE SEQUENCE [LARGE SCALE GENOMIC DNA]</scope>
    <source>
        <strain evidence="2 3">Poly21</strain>
    </source>
</reference>
<feature type="compositionally biased region" description="Low complexity" evidence="1">
    <location>
        <begin position="365"/>
        <end position="378"/>
    </location>
</feature>
<evidence type="ECO:0008006" key="4">
    <source>
        <dbReference type="Google" id="ProtNLM"/>
    </source>
</evidence>
<evidence type="ECO:0000313" key="3">
    <source>
        <dbReference type="Proteomes" id="UP000319908"/>
    </source>
</evidence>
<gene>
    <name evidence="2" type="ORF">Poly21_46410</name>
</gene>
<proteinExistence type="predicted"/>
<accession>A0A5C6BEY0</accession>
<evidence type="ECO:0000256" key="1">
    <source>
        <dbReference type="SAM" id="MobiDB-lite"/>
    </source>
</evidence>